<dbReference type="AlphaFoldDB" id="A0A9P5VRG8"/>
<feature type="transmembrane region" description="Helical" evidence="1">
    <location>
        <begin position="191"/>
        <end position="212"/>
    </location>
</feature>
<evidence type="ECO:0000256" key="1">
    <source>
        <dbReference type="SAM" id="Phobius"/>
    </source>
</evidence>
<keyword evidence="1" id="KW-0812">Transmembrane</keyword>
<organism evidence="2 3">
    <name type="scientific">Podila minutissima</name>
    <dbReference type="NCBI Taxonomy" id="64525"/>
    <lineage>
        <taxon>Eukaryota</taxon>
        <taxon>Fungi</taxon>
        <taxon>Fungi incertae sedis</taxon>
        <taxon>Mucoromycota</taxon>
        <taxon>Mortierellomycotina</taxon>
        <taxon>Mortierellomycetes</taxon>
        <taxon>Mortierellales</taxon>
        <taxon>Mortierellaceae</taxon>
        <taxon>Podila</taxon>
    </lineage>
</organism>
<gene>
    <name evidence="2" type="ORF">BG006_003530</name>
</gene>
<evidence type="ECO:0000313" key="3">
    <source>
        <dbReference type="Proteomes" id="UP000696485"/>
    </source>
</evidence>
<keyword evidence="1" id="KW-1133">Transmembrane helix</keyword>
<feature type="transmembrane region" description="Helical" evidence="1">
    <location>
        <begin position="224"/>
        <end position="243"/>
    </location>
</feature>
<feature type="transmembrane region" description="Helical" evidence="1">
    <location>
        <begin position="129"/>
        <end position="150"/>
    </location>
</feature>
<evidence type="ECO:0000313" key="2">
    <source>
        <dbReference type="EMBL" id="KAF9338364.1"/>
    </source>
</evidence>
<comment type="caution">
    <text evidence="2">The sequence shown here is derived from an EMBL/GenBank/DDBJ whole genome shotgun (WGS) entry which is preliminary data.</text>
</comment>
<feature type="transmembrane region" description="Helical" evidence="1">
    <location>
        <begin position="75"/>
        <end position="97"/>
    </location>
</feature>
<feature type="transmembrane region" description="Helical" evidence="1">
    <location>
        <begin position="36"/>
        <end position="55"/>
    </location>
</feature>
<keyword evidence="3" id="KW-1185">Reference proteome</keyword>
<keyword evidence="1" id="KW-0472">Membrane</keyword>
<name>A0A9P5VRG8_9FUNG</name>
<feature type="transmembrane region" description="Helical" evidence="1">
    <location>
        <begin position="6"/>
        <end position="24"/>
    </location>
</feature>
<sequence length="257" mass="28868">MASTDEILSIITAVLFAVLFVQFANRFANSRWRVYAFILSFCAIRIVAYILRAYIAVMNEGLSMGKTIKLDYPNYVSIVITEMVFVSIGAIFILLLMSRLYHCLLPKLRHHAGHPRGRFEATLVDHTRLFMLPVIACIIVGAVFASPGYSADQQQIGLICRKVGTVGLFLFALVYMGAAETYRRRYPEAKRAFSTCVVVTGLFDVSLIYKIVATFYAPAPTNLAVYYIFSPLVELFALCFLCVDLQLHFMGLPEDKV</sequence>
<proteinExistence type="predicted"/>
<dbReference type="Proteomes" id="UP000696485">
    <property type="component" value="Unassembled WGS sequence"/>
</dbReference>
<dbReference type="EMBL" id="JAAAUY010000002">
    <property type="protein sequence ID" value="KAF9338364.1"/>
    <property type="molecule type" value="Genomic_DNA"/>
</dbReference>
<protein>
    <submittedName>
        <fullName evidence="2">Uncharacterized protein</fullName>
    </submittedName>
</protein>
<reference evidence="2" key="1">
    <citation type="journal article" date="2020" name="Fungal Divers.">
        <title>Resolving the Mortierellaceae phylogeny through synthesis of multi-gene phylogenetics and phylogenomics.</title>
        <authorList>
            <person name="Vandepol N."/>
            <person name="Liber J."/>
            <person name="Desiro A."/>
            <person name="Na H."/>
            <person name="Kennedy M."/>
            <person name="Barry K."/>
            <person name="Grigoriev I.V."/>
            <person name="Miller A.N."/>
            <person name="O'Donnell K."/>
            <person name="Stajich J.E."/>
            <person name="Bonito G."/>
        </authorList>
    </citation>
    <scope>NUCLEOTIDE SEQUENCE</scope>
    <source>
        <strain evidence="2">NVP1</strain>
    </source>
</reference>
<accession>A0A9P5VRG8</accession>
<feature type="transmembrane region" description="Helical" evidence="1">
    <location>
        <begin position="156"/>
        <end position="179"/>
    </location>
</feature>